<dbReference type="InParanoid" id="A0A067RM20"/>
<evidence type="ECO:0000313" key="3">
    <source>
        <dbReference type="Proteomes" id="UP000027135"/>
    </source>
</evidence>
<reference evidence="2 3" key="1">
    <citation type="journal article" date="2014" name="Nat. Commun.">
        <title>Molecular traces of alternative social organization in a termite genome.</title>
        <authorList>
            <person name="Terrapon N."/>
            <person name="Li C."/>
            <person name="Robertson H.M."/>
            <person name="Ji L."/>
            <person name="Meng X."/>
            <person name="Booth W."/>
            <person name="Chen Z."/>
            <person name="Childers C.P."/>
            <person name="Glastad K.M."/>
            <person name="Gokhale K."/>
            <person name="Gowin J."/>
            <person name="Gronenberg W."/>
            <person name="Hermansen R.A."/>
            <person name="Hu H."/>
            <person name="Hunt B.G."/>
            <person name="Huylmans A.K."/>
            <person name="Khalil S.M."/>
            <person name="Mitchell R.D."/>
            <person name="Munoz-Torres M.C."/>
            <person name="Mustard J.A."/>
            <person name="Pan H."/>
            <person name="Reese J.T."/>
            <person name="Scharf M.E."/>
            <person name="Sun F."/>
            <person name="Vogel H."/>
            <person name="Xiao J."/>
            <person name="Yang W."/>
            <person name="Yang Z."/>
            <person name="Yang Z."/>
            <person name="Zhou J."/>
            <person name="Zhu J."/>
            <person name="Brent C.S."/>
            <person name="Elsik C.G."/>
            <person name="Goodisman M.A."/>
            <person name="Liberles D.A."/>
            <person name="Roe R.M."/>
            <person name="Vargo E.L."/>
            <person name="Vilcinskas A."/>
            <person name="Wang J."/>
            <person name="Bornberg-Bauer E."/>
            <person name="Korb J."/>
            <person name="Zhang G."/>
            <person name="Liebig J."/>
        </authorList>
    </citation>
    <scope>NUCLEOTIDE SEQUENCE [LARGE SCALE GENOMIC DNA]</scope>
    <source>
        <tissue evidence="2">Whole organism</tissue>
    </source>
</reference>
<evidence type="ECO:0000313" key="2">
    <source>
        <dbReference type="EMBL" id="KDR24073.1"/>
    </source>
</evidence>
<name>A0A067RM20_ZOONE</name>
<dbReference type="AlphaFoldDB" id="A0A067RM20"/>
<accession>A0A067RM20</accession>
<dbReference type="EMBL" id="KK852428">
    <property type="protein sequence ID" value="KDR24073.1"/>
    <property type="molecule type" value="Genomic_DNA"/>
</dbReference>
<sequence>MFAKSQKPESSISASNVEKDAHPFSSQSSKPWQLASIYPSLFSDHYPPECTNESASEVRKKTLGHLLYLENALASLRDIPSSKHREDEFDAFARSIAMQMRSLPVEEGLELQGEIQNLVVQKRLVSIRKRHTVDNVKAPSVPVSHSP</sequence>
<dbReference type="Proteomes" id="UP000027135">
    <property type="component" value="Unassembled WGS sequence"/>
</dbReference>
<organism evidence="2 3">
    <name type="scientific">Zootermopsis nevadensis</name>
    <name type="common">Dampwood termite</name>
    <dbReference type="NCBI Taxonomy" id="136037"/>
    <lineage>
        <taxon>Eukaryota</taxon>
        <taxon>Metazoa</taxon>
        <taxon>Ecdysozoa</taxon>
        <taxon>Arthropoda</taxon>
        <taxon>Hexapoda</taxon>
        <taxon>Insecta</taxon>
        <taxon>Pterygota</taxon>
        <taxon>Neoptera</taxon>
        <taxon>Polyneoptera</taxon>
        <taxon>Dictyoptera</taxon>
        <taxon>Blattodea</taxon>
        <taxon>Blattoidea</taxon>
        <taxon>Termitoidae</taxon>
        <taxon>Termopsidae</taxon>
        <taxon>Zootermopsis</taxon>
    </lineage>
</organism>
<proteinExistence type="predicted"/>
<gene>
    <name evidence="2" type="ORF">L798_09408</name>
</gene>
<protein>
    <submittedName>
        <fullName evidence="2">Uncharacterized protein</fullName>
    </submittedName>
</protein>
<feature type="region of interest" description="Disordered" evidence="1">
    <location>
        <begin position="1"/>
        <end position="30"/>
    </location>
</feature>
<evidence type="ECO:0000256" key="1">
    <source>
        <dbReference type="SAM" id="MobiDB-lite"/>
    </source>
</evidence>
<keyword evidence="3" id="KW-1185">Reference proteome</keyword>